<dbReference type="PROSITE" id="PS51450">
    <property type="entry name" value="LRR"/>
    <property type="match status" value="7"/>
</dbReference>
<feature type="region of interest" description="Disordered" evidence="3">
    <location>
        <begin position="768"/>
        <end position="800"/>
    </location>
</feature>
<accession>A0ABR2HCF6</accession>
<sequence>MGNSGSITVPLQNQKVVDLSNQQLNGISASPKNPIVLFLNLSYNSIQYLPKNIPSLNRLHLSSNNYMRYLPNKVNDAIISYPNLTSLDLSNNFLIFIPEAILYKPTLNFLNLYHNKFVNIDFETLNDNLKMISLGFNELTAIFKIENIVNLKFLDLEYNKIKLFSFHHPLLLSLIISSNQICSFDMSSRLDSLTILDISRNHIEKLPNLSQITPQLNNLDASHNLIREMPEFPMSISRIYMSHNRICTIPKSIEKYDKLFLINLQNNFVNKIESLPLSLQTLILTFNDITEIPNQIDTPDLISLSLTNNKLVHMPRLTCNQIFELSFYRNKLIDIDISSLCENISTLDLSNNQIEKVPSQLFTFSKLYYLNLSNNKIQTLSERIITSSLITLNISCNPIKKLPDGFPAPIECLYASFCDLTEFPESWSDACELIDLNVSGNKLTELPMIMSLLYLNASHNNFSVFPYLSPSIQKVDVSFNRITNFHDHFEYNVLEELNIANNSFTTFSPQGGIYLPSLKKLNVSCNPLNCELPFFSKLVKLISLNSDQLSTDLYDTDNNNSNVDSNADDIRNIDSFINDSSTVNSACTLITNNHKMPNFAKIVDLGYFNDFHSYYNFYYKRNNNNNALQNCSYGLCSAAASYHKSPETYSDDDFVVWSHFLEYPSLVSSQASSENVNLPTNESEFVSENGETVLMILNANDDKDATTSLSKNFISHLRGLSPSGIQMSKSVLSECVTSIIFPEFQNELSISPSYLSLAIVRPNINTNQATKNLNQSKKKKANSNEKLGPQTNSNQESSSNVFSGSEVFISRLGSCEIAFFDRNGRPCFIMNDGQNPMFSPNFNHGFAQYNDAYMTDEKYNAFIEDDFREFSLPHPSMDIKINEYSNYKKETNTSKIKSTESMYHLSLSKEMKWIVMSSPACTQLIGPGTFKQLFMNENNPWVISSKIKNILISTQYEKNVSIIVADLDIQSSFRE</sequence>
<evidence type="ECO:0000256" key="2">
    <source>
        <dbReference type="ARBA" id="ARBA00022737"/>
    </source>
</evidence>
<reference evidence="5 6" key="1">
    <citation type="submission" date="2024-04" db="EMBL/GenBank/DDBJ databases">
        <title>Tritrichomonas musculus Genome.</title>
        <authorList>
            <person name="Alves-Ferreira E."/>
            <person name="Grigg M."/>
            <person name="Lorenzi H."/>
            <person name="Galac M."/>
        </authorList>
    </citation>
    <scope>NUCLEOTIDE SEQUENCE [LARGE SCALE GENOMIC DNA]</scope>
    <source>
        <strain evidence="5 6">EAF2021</strain>
    </source>
</reference>
<dbReference type="SMART" id="SM00369">
    <property type="entry name" value="LRR_TYP"/>
    <property type="match status" value="7"/>
</dbReference>
<dbReference type="Proteomes" id="UP001470230">
    <property type="component" value="Unassembled WGS sequence"/>
</dbReference>
<dbReference type="PANTHER" id="PTHR48051:SF1">
    <property type="entry name" value="RAS SUPPRESSOR PROTEIN 1"/>
    <property type="match status" value="1"/>
</dbReference>
<evidence type="ECO:0000313" key="4">
    <source>
        <dbReference type="EMBL" id="KAK8834711.1"/>
    </source>
</evidence>
<dbReference type="InterPro" id="IPR001611">
    <property type="entry name" value="Leu-rich_rpt"/>
</dbReference>
<dbReference type="Pfam" id="PF00560">
    <property type="entry name" value="LRR_1"/>
    <property type="match status" value="1"/>
</dbReference>
<dbReference type="InterPro" id="IPR050216">
    <property type="entry name" value="LRR_domain-containing"/>
</dbReference>
<dbReference type="EMBL" id="JAPFFF010000032">
    <property type="protein sequence ID" value="KAK8844391.1"/>
    <property type="molecule type" value="Genomic_DNA"/>
</dbReference>
<feature type="compositionally biased region" description="Polar residues" evidence="3">
    <location>
        <begin position="789"/>
        <end position="800"/>
    </location>
</feature>
<evidence type="ECO:0000313" key="5">
    <source>
        <dbReference type="EMBL" id="KAK8844391.1"/>
    </source>
</evidence>
<dbReference type="Pfam" id="PF13855">
    <property type="entry name" value="LRR_8"/>
    <property type="match status" value="2"/>
</dbReference>
<dbReference type="SUPFAM" id="SSF52047">
    <property type="entry name" value="RNI-like"/>
    <property type="match status" value="2"/>
</dbReference>
<protein>
    <submittedName>
        <fullName evidence="5">Leucine-rich repeat-containing protein 63</fullName>
    </submittedName>
</protein>
<dbReference type="Gene3D" id="3.80.10.10">
    <property type="entry name" value="Ribonuclease Inhibitor"/>
    <property type="match status" value="4"/>
</dbReference>
<gene>
    <name evidence="5" type="ORF">M9Y10_024249</name>
    <name evidence="4" type="ORF">M9Y10_026127</name>
</gene>
<keyword evidence="2" id="KW-0677">Repeat</keyword>
<evidence type="ECO:0000313" key="6">
    <source>
        <dbReference type="Proteomes" id="UP001470230"/>
    </source>
</evidence>
<dbReference type="SMART" id="SM00364">
    <property type="entry name" value="LRR_BAC"/>
    <property type="match status" value="13"/>
</dbReference>
<keyword evidence="6" id="KW-1185">Reference proteome</keyword>
<organism evidence="5 6">
    <name type="scientific">Tritrichomonas musculus</name>
    <dbReference type="NCBI Taxonomy" id="1915356"/>
    <lineage>
        <taxon>Eukaryota</taxon>
        <taxon>Metamonada</taxon>
        <taxon>Parabasalia</taxon>
        <taxon>Tritrichomonadida</taxon>
        <taxon>Tritrichomonadidae</taxon>
        <taxon>Tritrichomonas</taxon>
    </lineage>
</organism>
<dbReference type="InterPro" id="IPR032675">
    <property type="entry name" value="LRR_dom_sf"/>
</dbReference>
<comment type="caution">
    <text evidence="5">The sequence shown here is derived from an EMBL/GenBank/DDBJ whole genome shotgun (WGS) entry which is preliminary data.</text>
</comment>
<proteinExistence type="predicted"/>
<dbReference type="EMBL" id="JAPFFF010000334">
    <property type="protein sequence ID" value="KAK8834711.1"/>
    <property type="molecule type" value="Genomic_DNA"/>
</dbReference>
<evidence type="ECO:0000256" key="1">
    <source>
        <dbReference type="ARBA" id="ARBA00022614"/>
    </source>
</evidence>
<name>A0ABR2HCF6_9EUKA</name>
<dbReference type="SMART" id="SM00365">
    <property type="entry name" value="LRR_SD22"/>
    <property type="match status" value="3"/>
</dbReference>
<keyword evidence="1" id="KW-0433">Leucine-rich repeat</keyword>
<evidence type="ECO:0000256" key="3">
    <source>
        <dbReference type="SAM" id="MobiDB-lite"/>
    </source>
</evidence>
<dbReference type="PANTHER" id="PTHR48051">
    <property type="match status" value="1"/>
</dbReference>
<dbReference type="InterPro" id="IPR003591">
    <property type="entry name" value="Leu-rich_rpt_typical-subtyp"/>
</dbReference>